<protein>
    <submittedName>
        <fullName evidence="2">Uncharacterized protein</fullName>
    </submittedName>
</protein>
<name>A0ABP1C2U2_9BRYO</name>
<keyword evidence="3" id="KW-1185">Reference proteome</keyword>
<dbReference type="EMBL" id="OZ023710">
    <property type="protein sequence ID" value="CAK9882949.1"/>
    <property type="molecule type" value="Genomic_DNA"/>
</dbReference>
<evidence type="ECO:0000313" key="3">
    <source>
        <dbReference type="Proteomes" id="UP001497522"/>
    </source>
</evidence>
<organism evidence="2 3">
    <name type="scientific">Sphagnum jensenii</name>
    <dbReference type="NCBI Taxonomy" id="128206"/>
    <lineage>
        <taxon>Eukaryota</taxon>
        <taxon>Viridiplantae</taxon>
        <taxon>Streptophyta</taxon>
        <taxon>Embryophyta</taxon>
        <taxon>Bryophyta</taxon>
        <taxon>Sphagnophytina</taxon>
        <taxon>Sphagnopsida</taxon>
        <taxon>Sphagnales</taxon>
        <taxon>Sphagnaceae</taxon>
        <taxon>Sphagnum</taxon>
    </lineage>
</organism>
<gene>
    <name evidence="2" type="ORF">CSSPJE1EN2_LOCUS24200</name>
</gene>
<dbReference type="Proteomes" id="UP001497522">
    <property type="component" value="Chromosome 9"/>
</dbReference>
<sequence length="110" mass="11211">MCGSVPLDRDPRSPPVGRSAGEFVTGVLLLRATMPGHLPGNFRASVQGLGIGTDRAEGMCRARPAHVFRGSAPCVVVGRCVAARARSMRLSAAAAAAAAGLRASETTISP</sequence>
<reference evidence="2" key="1">
    <citation type="submission" date="2024-03" db="EMBL/GenBank/DDBJ databases">
        <authorList>
            <consortium name="ELIXIR-Norway"/>
            <consortium name="Elixir Norway"/>
        </authorList>
    </citation>
    <scope>NUCLEOTIDE SEQUENCE</scope>
</reference>
<feature type="region of interest" description="Disordered" evidence="1">
    <location>
        <begin position="1"/>
        <end position="20"/>
    </location>
</feature>
<proteinExistence type="predicted"/>
<evidence type="ECO:0000313" key="2">
    <source>
        <dbReference type="EMBL" id="CAK9882949.1"/>
    </source>
</evidence>
<accession>A0ABP1C2U2</accession>
<evidence type="ECO:0000256" key="1">
    <source>
        <dbReference type="SAM" id="MobiDB-lite"/>
    </source>
</evidence>